<feature type="transmembrane region" description="Helical" evidence="1">
    <location>
        <begin position="6"/>
        <end position="25"/>
    </location>
</feature>
<dbReference type="EMBL" id="LAZR01056440">
    <property type="protein sequence ID" value="KKK74192.1"/>
    <property type="molecule type" value="Genomic_DNA"/>
</dbReference>
<sequence>MNNPLGWTIAALLITVLVLLVIYLTPRLISAALHRSRWEAEHRNQMKKESKDD</sequence>
<name>A0A0F8XYL3_9ZZZZ</name>
<gene>
    <name evidence="2" type="ORF">LCGC14_2886220</name>
</gene>
<organism evidence="2">
    <name type="scientific">marine sediment metagenome</name>
    <dbReference type="NCBI Taxonomy" id="412755"/>
    <lineage>
        <taxon>unclassified sequences</taxon>
        <taxon>metagenomes</taxon>
        <taxon>ecological metagenomes</taxon>
    </lineage>
</organism>
<dbReference type="AlphaFoldDB" id="A0A0F8XYL3"/>
<reference evidence="2" key="1">
    <citation type="journal article" date="2015" name="Nature">
        <title>Complex archaea that bridge the gap between prokaryotes and eukaryotes.</title>
        <authorList>
            <person name="Spang A."/>
            <person name="Saw J.H."/>
            <person name="Jorgensen S.L."/>
            <person name="Zaremba-Niedzwiedzka K."/>
            <person name="Martijn J."/>
            <person name="Lind A.E."/>
            <person name="van Eijk R."/>
            <person name="Schleper C."/>
            <person name="Guy L."/>
            <person name="Ettema T.J."/>
        </authorList>
    </citation>
    <scope>NUCLEOTIDE SEQUENCE</scope>
</reference>
<keyword evidence="1" id="KW-0812">Transmembrane</keyword>
<accession>A0A0F8XYL3</accession>
<protein>
    <submittedName>
        <fullName evidence="2">Uncharacterized protein</fullName>
    </submittedName>
</protein>
<evidence type="ECO:0000313" key="2">
    <source>
        <dbReference type="EMBL" id="KKK74192.1"/>
    </source>
</evidence>
<keyword evidence="1" id="KW-1133">Transmembrane helix</keyword>
<comment type="caution">
    <text evidence="2">The sequence shown here is derived from an EMBL/GenBank/DDBJ whole genome shotgun (WGS) entry which is preliminary data.</text>
</comment>
<proteinExistence type="predicted"/>
<keyword evidence="1" id="KW-0472">Membrane</keyword>
<evidence type="ECO:0000256" key="1">
    <source>
        <dbReference type="SAM" id="Phobius"/>
    </source>
</evidence>